<dbReference type="Proteomes" id="UP000254503">
    <property type="component" value="Unassembled WGS sequence"/>
</dbReference>
<gene>
    <name evidence="1" type="primary">ycaQ</name>
    <name evidence="1" type="ORF">NCTC9045_03752</name>
</gene>
<sequence>MSLPHLSLADARNLHLAAQGLLNKPRRRASLEDIPATISRMSLLQIDTINIVARSPYLVLFSRLGNYPAQWLDESLARGELMEYWAHEACFMPRSDFRLIRHRMLAPEKMGWKYKDAWMQEHEAEIAQLIQHIHDKGPVRSADFEHPRKGASGWWEWKPHKRHLEGLFTAGKVMVIERRNFQRVYDLTHRVMPDWDDERDLVSQTEAEIIMLDNSARSLGIFREQWLADYYRLKRPALAAWREARAEQQQIIAVHVEKLGNLWLHDDLLPLLERALAGKLTATHSAVLSPFDPVVWDRKRAEQLFDFSYRLECYTPAPKRQYGYFVLPLLHRGQLVGRMDAKMHRQTGILEVISLWLQEGIKPTTTLQKGLRQAITDFANWQQVTRVTLGCCPQGLFTDCRTGWEIDPVA</sequence>
<dbReference type="PANTHER" id="PTHR30528:SF0">
    <property type="entry name" value="CYTOPLASMIC PROTEIN"/>
    <property type="match status" value="1"/>
</dbReference>
<evidence type="ECO:0000313" key="1">
    <source>
        <dbReference type="EMBL" id="STJ55800.1"/>
    </source>
</evidence>
<name>A0A376X3H8_ECOLX</name>
<proteinExistence type="predicted"/>
<reference evidence="1 2" key="1">
    <citation type="submission" date="2018-06" db="EMBL/GenBank/DDBJ databases">
        <authorList>
            <consortium name="Pathogen Informatics"/>
            <person name="Doyle S."/>
        </authorList>
    </citation>
    <scope>NUCLEOTIDE SEQUENCE [LARGE SCALE GENOMIC DNA]</scope>
    <source>
        <strain evidence="1 2">NCTC9045</strain>
    </source>
</reference>
<dbReference type="EMBL" id="UGDD01000002">
    <property type="protein sequence ID" value="STJ55800.1"/>
    <property type="molecule type" value="Genomic_DNA"/>
</dbReference>
<organism evidence="1 2">
    <name type="scientific">Escherichia coli</name>
    <dbReference type="NCBI Taxonomy" id="562"/>
    <lineage>
        <taxon>Bacteria</taxon>
        <taxon>Pseudomonadati</taxon>
        <taxon>Pseudomonadota</taxon>
        <taxon>Gammaproteobacteria</taxon>
        <taxon>Enterobacterales</taxon>
        <taxon>Enterobacteriaceae</taxon>
        <taxon>Escherichia</taxon>
    </lineage>
</organism>
<protein>
    <submittedName>
        <fullName evidence="1">Putative cytoplasmic protein</fullName>
    </submittedName>
</protein>
<dbReference type="AlphaFoldDB" id="A0A376X3H8"/>
<dbReference type="Pfam" id="PF06224">
    <property type="entry name" value="AlkZ-like"/>
    <property type="match status" value="1"/>
</dbReference>
<dbReference type="InterPro" id="IPR009351">
    <property type="entry name" value="AlkZ-like"/>
</dbReference>
<evidence type="ECO:0000313" key="2">
    <source>
        <dbReference type="Proteomes" id="UP000254503"/>
    </source>
</evidence>
<dbReference type="PANTHER" id="PTHR30528">
    <property type="entry name" value="CYTOPLASMIC PROTEIN"/>
    <property type="match status" value="1"/>
</dbReference>
<accession>A0A376X3H8</accession>